<feature type="binding site" evidence="7">
    <location>
        <begin position="154"/>
        <end position="157"/>
    </location>
    <ligand>
        <name>substrate</name>
    </ligand>
</feature>
<name>A0ABT9ZGN3_9BACI</name>
<evidence type="ECO:0000313" key="9">
    <source>
        <dbReference type="EMBL" id="MDQ0230961.1"/>
    </source>
</evidence>
<comment type="subunit">
    <text evidence="7">Homodimer.</text>
</comment>
<organism evidence="9 10">
    <name type="scientific">Metabacillus malikii</name>
    <dbReference type="NCBI Taxonomy" id="1504265"/>
    <lineage>
        <taxon>Bacteria</taxon>
        <taxon>Bacillati</taxon>
        <taxon>Bacillota</taxon>
        <taxon>Bacilli</taxon>
        <taxon>Bacillales</taxon>
        <taxon>Bacillaceae</taxon>
        <taxon>Metabacillus</taxon>
    </lineage>
</organism>
<keyword evidence="2 7" id="KW-0479">Metal-binding</keyword>
<protein>
    <recommendedName>
        <fullName evidence="7">dITP/XTP pyrophosphatase</fullName>
        <ecNumber evidence="7">3.6.1.66</ecNumber>
    </recommendedName>
    <alternativeName>
        <fullName evidence="7">Non-canonical purine NTP pyrophosphatase</fullName>
    </alternativeName>
    <alternativeName>
        <fullName evidence="7">Non-standard purine NTP pyrophosphatase</fullName>
    </alternativeName>
    <alternativeName>
        <fullName evidence="7">Nucleoside-triphosphate diphosphatase</fullName>
    </alternativeName>
    <alternativeName>
        <fullName evidence="7">Nucleoside-triphosphate pyrophosphatase</fullName>
        <shortName evidence="7">NTPase</shortName>
    </alternativeName>
</protein>
<dbReference type="NCBIfam" id="NF011397">
    <property type="entry name" value="PRK14822.1"/>
    <property type="match status" value="1"/>
</dbReference>
<keyword evidence="6 7" id="KW-0546">Nucleotide metabolism</keyword>
<evidence type="ECO:0000256" key="1">
    <source>
        <dbReference type="ARBA" id="ARBA00008023"/>
    </source>
</evidence>
<feature type="binding site" evidence="7">
    <location>
        <begin position="182"/>
        <end position="183"/>
    </location>
    <ligand>
        <name>substrate</name>
    </ligand>
</feature>
<evidence type="ECO:0000256" key="3">
    <source>
        <dbReference type="ARBA" id="ARBA00022741"/>
    </source>
</evidence>
<dbReference type="InterPro" id="IPR002637">
    <property type="entry name" value="RdgB/HAM1"/>
</dbReference>
<keyword evidence="4 7" id="KW-0378">Hydrolase</keyword>
<dbReference type="InterPro" id="IPR029001">
    <property type="entry name" value="ITPase-like_fam"/>
</dbReference>
<feature type="binding site" evidence="7">
    <location>
        <position position="70"/>
    </location>
    <ligand>
        <name>Mg(2+)</name>
        <dbReference type="ChEBI" id="CHEBI:18420"/>
    </ligand>
</feature>
<evidence type="ECO:0000256" key="8">
    <source>
        <dbReference type="RuleBase" id="RU003781"/>
    </source>
</evidence>
<dbReference type="Gene3D" id="3.90.950.10">
    <property type="match status" value="1"/>
</dbReference>
<dbReference type="RefSeq" id="WP_307341149.1">
    <property type="nucleotide sequence ID" value="NZ_JAUSUD010000009.1"/>
</dbReference>
<feature type="binding site" evidence="7">
    <location>
        <position position="41"/>
    </location>
    <ligand>
        <name>Mg(2+)</name>
        <dbReference type="ChEBI" id="CHEBI:18420"/>
    </ligand>
</feature>
<accession>A0ABT9ZGN3</accession>
<evidence type="ECO:0000256" key="2">
    <source>
        <dbReference type="ARBA" id="ARBA00022723"/>
    </source>
</evidence>
<evidence type="ECO:0000256" key="7">
    <source>
        <dbReference type="HAMAP-Rule" id="MF_01405"/>
    </source>
</evidence>
<dbReference type="PANTHER" id="PTHR11067:SF9">
    <property type="entry name" value="INOSINE TRIPHOSPHATE PYROPHOSPHATASE"/>
    <property type="match status" value="1"/>
</dbReference>
<comment type="cofactor">
    <cofactor evidence="7">
        <name>Mg(2+)</name>
        <dbReference type="ChEBI" id="CHEBI:18420"/>
    </cofactor>
    <text evidence="7">Binds 1 Mg(2+) ion per subunit.</text>
</comment>
<dbReference type="EMBL" id="JAUSUD010000009">
    <property type="protein sequence ID" value="MDQ0230961.1"/>
    <property type="molecule type" value="Genomic_DNA"/>
</dbReference>
<dbReference type="PANTHER" id="PTHR11067">
    <property type="entry name" value="INOSINE TRIPHOSPHATE PYROPHOSPHATASE/HAM1 PROTEIN"/>
    <property type="match status" value="1"/>
</dbReference>
<dbReference type="HAMAP" id="MF_01405">
    <property type="entry name" value="Non_canon_purine_NTPase"/>
    <property type="match status" value="1"/>
</dbReference>
<feature type="binding site" evidence="7">
    <location>
        <position position="177"/>
    </location>
    <ligand>
        <name>substrate</name>
    </ligand>
</feature>
<dbReference type="GO" id="GO:0036220">
    <property type="term" value="F:ITP diphosphatase activity"/>
    <property type="evidence" value="ECO:0007669"/>
    <property type="project" value="UniProtKB-EC"/>
</dbReference>
<feature type="binding site" evidence="7">
    <location>
        <position position="71"/>
    </location>
    <ligand>
        <name>substrate</name>
    </ligand>
</feature>
<comment type="catalytic activity">
    <reaction evidence="7">
        <text>dITP + H2O = dIMP + diphosphate + H(+)</text>
        <dbReference type="Rhea" id="RHEA:28342"/>
        <dbReference type="ChEBI" id="CHEBI:15377"/>
        <dbReference type="ChEBI" id="CHEBI:15378"/>
        <dbReference type="ChEBI" id="CHEBI:33019"/>
        <dbReference type="ChEBI" id="CHEBI:61194"/>
        <dbReference type="ChEBI" id="CHEBI:61382"/>
        <dbReference type="EC" id="3.6.1.66"/>
    </reaction>
</comment>
<dbReference type="NCBIfam" id="TIGR00042">
    <property type="entry name" value="RdgB/HAM1 family non-canonical purine NTP pyrophosphatase"/>
    <property type="match status" value="1"/>
</dbReference>
<sequence length="195" mass="21444">MTEIIIATKNTGKVREFKALLEPLGYNVISLLDFTDSIDVEETGATFVENAILKAEAIANAYHKRTIADDSGLEIDYLNGEPGVYSARYAGLHKDDKDNLNKVLEKLSTVHNQQDRTARFVCALAISSPGEATKTVLGTCEGYIAEQPSGENGFGYDPIFIVKEKMKTMASLSSEEKNNISHRAMALKKLIELIK</sequence>
<evidence type="ECO:0000256" key="5">
    <source>
        <dbReference type="ARBA" id="ARBA00022842"/>
    </source>
</evidence>
<reference evidence="9 10" key="1">
    <citation type="submission" date="2023-07" db="EMBL/GenBank/DDBJ databases">
        <title>Genomic Encyclopedia of Type Strains, Phase IV (KMG-IV): sequencing the most valuable type-strain genomes for metagenomic binning, comparative biology and taxonomic classification.</title>
        <authorList>
            <person name="Goeker M."/>
        </authorList>
    </citation>
    <scope>NUCLEOTIDE SEQUENCE [LARGE SCALE GENOMIC DNA]</scope>
    <source>
        <strain evidence="9 10">DSM 29005</strain>
    </source>
</reference>
<dbReference type="Pfam" id="PF01725">
    <property type="entry name" value="Ham1p_like"/>
    <property type="match status" value="1"/>
</dbReference>
<evidence type="ECO:0000256" key="4">
    <source>
        <dbReference type="ARBA" id="ARBA00022801"/>
    </source>
</evidence>
<comment type="similarity">
    <text evidence="1 7 8">Belongs to the HAM1 NTPase family.</text>
</comment>
<dbReference type="EC" id="3.6.1.66" evidence="7"/>
<evidence type="ECO:0000256" key="6">
    <source>
        <dbReference type="ARBA" id="ARBA00023080"/>
    </source>
</evidence>
<feature type="active site" description="Proton acceptor" evidence="7">
    <location>
        <position position="70"/>
    </location>
</feature>
<dbReference type="SUPFAM" id="SSF52972">
    <property type="entry name" value="ITPase-like"/>
    <property type="match status" value="1"/>
</dbReference>
<dbReference type="InterPro" id="IPR020922">
    <property type="entry name" value="dITP/XTP_pyrophosphatase"/>
</dbReference>
<feature type="binding site" evidence="7">
    <location>
        <begin position="8"/>
        <end position="13"/>
    </location>
    <ligand>
        <name>substrate</name>
    </ligand>
</feature>
<comment type="catalytic activity">
    <reaction evidence="7">
        <text>XTP + H2O = XMP + diphosphate + H(+)</text>
        <dbReference type="Rhea" id="RHEA:28610"/>
        <dbReference type="ChEBI" id="CHEBI:15377"/>
        <dbReference type="ChEBI" id="CHEBI:15378"/>
        <dbReference type="ChEBI" id="CHEBI:33019"/>
        <dbReference type="ChEBI" id="CHEBI:57464"/>
        <dbReference type="ChEBI" id="CHEBI:61314"/>
        <dbReference type="EC" id="3.6.1.66"/>
    </reaction>
</comment>
<gene>
    <name evidence="9" type="ORF">J2S19_002222</name>
</gene>
<proteinExistence type="inferred from homology"/>
<comment type="function">
    <text evidence="7">Pyrophosphatase that catalyzes the hydrolysis of nucleoside triphosphates to their monophosphate derivatives, with a high preference for the non-canonical purine nucleotides XTP (xanthosine triphosphate), dITP (deoxyinosine triphosphate) and ITP. Seems to function as a house-cleaning enzyme that removes non-canonical purine nucleotides from the nucleotide pool, thus preventing their incorporation into DNA/RNA and avoiding chromosomal lesions.</text>
</comment>
<keyword evidence="10" id="KW-1185">Reference proteome</keyword>
<keyword evidence="5 7" id="KW-0460">Magnesium</keyword>
<dbReference type="Proteomes" id="UP001234495">
    <property type="component" value="Unassembled WGS sequence"/>
</dbReference>
<comment type="catalytic activity">
    <reaction evidence="7">
        <text>ITP + H2O = IMP + diphosphate + H(+)</text>
        <dbReference type="Rhea" id="RHEA:29399"/>
        <dbReference type="ChEBI" id="CHEBI:15377"/>
        <dbReference type="ChEBI" id="CHEBI:15378"/>
        <dbReference type="ChEBI" id="CHEBI:33019"/>
        <dbReference type="ChEBI" id="CHEBI:58053"/>
        <dbReference type="ChEBI" id="CHEBI:61402"/>
        <dbReference type="EC" id="3.6.1.66"/>
    </reaction>
</comment>
<dbReference type="CDD" id="cd00515">
    <property type="entry name" value="HAM1"/>
    <property type="match status" value="1"/>
</dbReference>
<keyword evidence="3 7" id="KW-0547">Nucleotide-binding</keyword>
<comment type="caution">
    <text evidence="9">The sequence shown here is derived from an EMBL/GenBank/DDBJ whole genome shotgun (WGS) entry which is preliminary data.</text>
</comment>
<evidence type="ECO:0000313" key="10">
    <source>
        <dbReference type="Proteomes" id="UP001234495"/>
    </source>
</evidence>